<gene>
    <name evidence="3" type="primary">LOC107003818</name>
</gene>
<reference evidence="3" key="2">
    <citation type="submission" date="2025-08" db="UniProtKB">
        <authorList>
            <consortium name="RefSeq"/>
        </authorList>
    </citation>
    <scope>IDENTIFICATION</scope>
</reference>
<name>A0ABM1FJ19_SOLPN</name>
<organism evidence="2 3">
    <name type="scientific">Solanum pennellii</name>
    <name type="common">Tomato</name>
    <name type="synonym">Lycopersicon pennellii</name>
    <dbReference type="NCBI Taxonomy" id="28526"/>
    <lineage>
        <taxon>Eukaryota</taxon>
        <taxon>Viridiplantae</taxon>
        <taxon>Streptophyta</taxon>
        <taxon>Embryophyta</taxon>
        <taxon>Tracheophyta</taxon>
        <taxon>Spermatophyta</taxon>
        <taxon>Magnoliopsida</taxon>
        <taxon>eudicotyledons</taxon>
        <taxon>Gunneridae</taxon>
        <taxon>Pentapetalae</taxon>
        <taxon>asterids</taxon>
        <taxon>lamiids</taxon>
        <taxon>Solanales</taxon>
        <taxon>Solanaceae</taxon>
        <taxon>Solanoideae</taxon>
        <taxon>Solaneae</taxon>
        <taxon>Solanum</taxon>
        <taxon>Solanum subgen. Lycopersicon</taxon>
    </lineage>
</organism>
<protein>
    <submittedName>
        <fullName evidence="3">Uncharacterized protein LOC107003818</fullName>
    </submittedName>
</protein>
<feature type="region of interest" description="Disordered" evidence="1">
    <location>
        <begin position="150"/>
        <end position="189"/>
    </location>
</feature>
<evidence type="ECO:0000313" key="3">
    <source>
        <dbReference type="RefSeq" id="XP_015057576.1"/>
    </source>
</evidence>
<sequence length="255" mass="28351">MNTTSFTASNTSEDPENFVEKLKKVFEVMHVVNVERVQLVAYQLKSVARTWFDQWKGGRAEDAPHPSWACFEKAFLGSKKGRVAMLIGDIHISKLMVSVEKVEEEKLMDRDEYMNKIANPRNESRQQKGVVGITLASVANDQTENCMRECPKSKQCGRNGGNRDQSSSAAPPDRVAPRGATSGTSGGTNRLYALNNCQENLPNIVTEPGVSLSFVTPYVAMNLKNIPEQLRESFNVSTPTGEFILFESVYHDCPI</sequence>
<reference evidence="2" key="1">
    <citation type="journal article" date="2014" name="Nat. Genet.">
        <title>The genome of the stress-tolerant wild tomato species Solanum pennellii.</title>
        <authorList>
            <person name="Bolger A."/>
            <person name="Scossa F."/>
            <person name="Bolger M.E."/>
            <person name="Lanz C."/>
            <person name="Maumus F."/>
            <person name="Tohge T."/>
            <person name="Quesneville H."/>
            <person name="Alseekh S."/>
            <person name="Sorensen I."/>
            <person name="Lichtenstein G."/>
            <person name="Fich E.A."/>
            <person name="Conte M."/>
            <person name="Keller H."/>
            <person name="Schneeberger K."/>
            <person name="Schwacke R."/>
            <person name="Ofner I."/>
            <person name="Vrebalov J."/>
            <person name="Xu Y."/>
            <person name="Osorio S."/>
            <person name="Aflitos S.A."/>
            <person name="Schijlen E."/>
            <person name="Jimenez-Gomez J.M."/>
            <person name="Ryngajllo M."/>
            <person name="Kimura S."/>
            <person name="Kumar R."/>
            <person name="Koenig D."/>
            <person name="Headland L.R."/>
            <person name="Maloof J.N."/>
            <person name="Sinha N."/>
            <person name="van Ham R.C."/>
            <person name="Lankhorst R.K."/>
            <person name="Mao L."/>
            <person name="Vogel A."/>
            <person name="Arsova B."/>
            <person name="Panstruga R."/>
            <person name="Fei Z."/>
            <person name="Rose J.K."/>
            <person name="Zamir D."/>
            <person name="Carrari F."/>
            <person name="Giovannoni J.J."/>
            <person name="Weigel D."/>
            <person name="Usadel B."/>
            <person name="Fernie A.R."/>
        </authorList>
    </citation>
    <scope>NUCLEOTIDE SEQUENCE [LARGE SCALE GENOMIC DNA]</scope>
    <source>
        <strain evidence="2">cv. LA0716</strain>
    </source>
</reference>
<evidence type="ECO:0000313" key="2">
    <source>
        <dbReference type="Proteomes" id="UP000694930"/>
    </source>
</evidence>
<proteinExistence type="predicted"/>
<accession>A0ABM1FJ19</accession>
<evidence type="ECO:0000256" key="1">
    <source>
        <dbReference type="SAM" id="MobiDB-lite"/>
    </source>
</evidence>
<dbReference type="GeneID" id="107003818"/>
<dbReference type="RefSeq" id="XP_015057576.1">
    <property type="nucleotide sequence ID" value="XM_015202090.1"/>
</dbReference>
<dbReference type="Proteomes" id="UP000694930">
    <property type="component" value="Chromosome 11"/>
</dbReference>
<keyword evidence="2" id="KW-1185">Reference proteome</keyword>